<name>A0AAE1TXG7_9EUCA</name>
<evidence type="ECO:0000313" key="3">
    <source>
        <dbReference type="Proteomes" id="UP001292094"/>
    </source>
</evidence>
<accession>A0AAE1TXG7</accession>
<gene>
    <name evidence="2" type="ORF">Pmani_026809</name>
</gene>
<organism evidence="2 3">
    <name type="scientific">Petrolisthes manimaculis</name>
    <dbReference type="NCBI Taxonomy" id="1843537"/>
    <lineage>
        <taxon>Eukaryota</taxon>
        <taxon>Metazoa</taxon>
        <taxon>Ecdysozoa</taxon>
        <taxon>Arthropoda</taxon>
        <taxon>Crustacea</taxon>
        <taxon>Multicrustacea</taxon>
        <taxon>Malacostraca</taxon>
        <taxon>Eumalacostraca</taxon>
        <taxon>Eucarida</taxon>
        <taxon>Decapoda</taxon>
        <taxon>Pleocyemata</taxon>
        <taxon>Anomura</taxon>
        <taxon>Galatheoidea</taxon>
        <taxon>Porcellanidae</taxon>
        <taxon>Petrolisthes</taxon>
    </lineage>
</organism>
<evidence type="ECO:0000313" key="2">
    <source>
        <dbReference type="EMBL" id="KAK4301026.1"/>
    </source>
</evidence>
<feature type="region of interest" description="Disordered" evidence="1">
    <location>
        <begin position="1"/>
        <end position="42"/>
    </location>
</feature>
<protein>
    <submittedName>
        <fullName evidence="2">Uncharacterized protein</fullName>
    </submittedName>
</protein>
<dbReference type="Proteomes" id="UP001292094">
    <property type="component" value="Unassembled WGS sequence"/>
</dbReference>
<evidence type="ECO:0000256" key="1">
    <source>
        <dbReference type="SAM" id="MobiDB-lite"/>
    </source>
</evidence>
<reference evidence="2" key="1">
    <citation type="submission" date="2023-11" db="EMBL/GenBank/DDBJ databases">
        <title>Genome assemblies of two species of porcelain crab, Petrolisthes cinctipes and Petrolisthes manimaculis (Anomura: Porcellanidae).</title>
        <authorList>
            <person name="Angst P."/>
        </authorList>
    </citation>
    <scope>NUCLEOTIDE SEQUENCE</scope>
    <source>
        <strain evidence="2">PB745_02</strain>
        <tissue evidence="2">Gill</tissue>
    </source>
</reference>
<comment type="caution">
    <text evidence="2">The sequence shown here is derived from an EMBL/GenBank/DDBJ whole genome shotgun (WGS) entry which is preliminary data.</text>
</comment>
<keyword evidence="3" id="KW-1185">Reference proteome</keyword>
<dbReference type="EMBL" id="JAWZYT010002939">
    <property type="protein sequence ID" value="KAK4301026.1"/>
    <property type="molecule type" value="Genomic_DNA"/>
</dbReference>
<dbReference type="AlphaFoldDB" id="A0AAE1TXG7"/>
<proteinExistence type="predicted"/>
<sequence length="147" mass="16310">MATLDGGTAGLLEEPSHESQASSVEPHIPVPAGARKRARPDPSDALLSVITESIQSTRHEDEWDLLGRTVACKLRRMHDDQRVIAERLVNEVMYHGILKNLSANSTIGIRTQLTHTDTMADVHNRKSTTSSSNDVQQYFGNYDVDMQ</sequence>